<gene>
    <name evidence="2" type="ORF">A4H34_01575</name>
</gene>
<evidence type="ECO:0000313" key="2">
    <source>
        <dbReference type="EMBL" id="OAP85909.1"/>
    </source>
</evidence>
<dbReference type="EMBL" id="LVZK01000001">
    <property type="protein sequence ID" value="OAP85909.1"/>
    <property type="molecule type" value="Genomic_DNA"/>
</dbReference>
<evidence type="ECO:0000313" key="3">
    <source>
        <dbReference type="Proteomes" id="UP000078368"/>
    </source>
</evidence>
<comment type="caution">
    <text evidence="2">The sequence shown here is derived from an EMBL/GenBank/DDBJ whole genome shotgun (WGS) entry which is preliminary data.</text>
</comment>
<name>A0A179B3H4_9ACTO</name>
<proteinExistence type="predicted"/>
<organism evidence="2 3">
    <name type="scientific">Peptidiphaga gingivicola</name>
    <dbReference type="NCBI Taxonomy" id="2741497"/>
    <lineage>
        <taxon>Bacteria</taxon>
        <taxon>Bacillati</taxon>
        <taxon>Actinomycetota</taxon>
        <taxon>Actinomycetes</taxon>
        <taxon>Actinomycetales</taxon>
        <taxon>Actinomycetaceae</taxon>
        <taxon>Peptidiphaga</taxon>
    </lineage>
</organism>
<protein>
    <submittedName>
        <fullName evidence="2">Uncharacterized protein</fullName>
    </submittedName>
</protein>
<accession>A0A179B3H4</accession>
<keyword evidence="3" id="KW-1185">Reference proteome</keyword>
<dbReference type="Proteomes" id="UP000078368">
    <property type="component" value="Unassembled WGS sequence"/>
</dbReference>
<sequence length="473" mass="51701">MGFIDWAFDVAAAHPDLTGALIDVDGEWLDILLPDGRTFRFRPGQMIDKSKPEPVRRKLLDRLISIGVARAESAPSESGPSASARFESDASDASVESDASAPEAGAAFDRSSGSEFFDEAPPEDEPSAVAAERLGPLDASSGESVLAHIMPIVRSADYFVASHDHARDDSMIYVPLTPFVGAGIAIDGRDLITPMYFSDAERLGLPTDIVGFFQQALMHLRTSDLTNGQPSVQVQPGTLAGAQIFEFAGPPSYQSSWFMDVEMALTVAESLSSVHDDGLALFVPASRDLAFVVMADDPHLAPLFQYLSQAAADAESIYPLPHVVTGDGWSEWIPMNDHPAARILSKIRARSRAAIYSVQEREMRTWPNDFGRLAPFEVIRDGALTSSATRWTSLDGFGSVPDAEYIDFVRQKSPHPWDAEASDRVRLRTQVARDVWHEGLSPMHNVWPPRWNVAGFPDDAQMAALKEASTREF</sequence>
<feature type="compositionally biased region" description="Low complexity" evidence="1">
    <location>
        <begin position="71"/>
        <end position="104"/>
    </location>
</feature>
<evidence type="ECO:0000256" key="1">
    <source>
        <dbReference type="SAM" id="MobiDB-lite"/>
    </source>
</evidence>
<dbReference type="AlphaFoldDB" id="A0A179B3H4"/>
<feature type="region of interest" description="Disordered" evidence="1">
    <location>
        <begin position="71"/>
        <end position="127"/>
    </location>
</feature>
<dbReference type="RefSeq" id="WP_082902983.1">
    <property type="nucleotide sequence ID" value="NZ_LVZK01000001.1"/>
</dbReference>
<feature type="compositionally biased region" description="Acidic residues" evidence="1">
    <location>
        <begin position="116"/>
        <end position="126"/>
    </location>
</feature>
<dbReference type="OrthoDB" id="3719833at2"/>
<reference evidence="2 3" key="1">
    <citation type="submission" date="2016-04" db="EMBL/GenBank/DDBJ databases">
        <title>Peptidophaga gingivicola gen. nov., sp. nov., isolated from human subgingival plaque.</title>
        <authorList>
            <person name="Beall C.J."/>
            <person name="Mokrzan E.M."/>
            <person name="Griffen A.L."/>
            <person name="Leys E.J."/>
        </authorList>
    </citation>
    <scope>NUCLEOTIDE SEQUENCE [LARGE SCALE GENOMIC DNA]</scope>
    <source>
        <strain evidence="2 3">BA112</strain>
    </source>
</reference>